<evidence type="ECO:0000256" key="1">
    <source>
        <dbReference type="SAM" id="MobiDB-lite"/>
    </source>
</evidence>
<feature type="compositionally biased region" description="Basic and acidic residues" evidence="1">
    <location>
        <begin position="213"/>
        <end position="236"/>
    </location>
</feature>
<evidence type="ECO:0000313" key="3">
    <source>
        <dbReference type="Proteomes" id="UP001432027"/>
    </source>
</evidence>
<dbReference type="Proteomes" id="UP001432027">
    <property type="component" value="Unassembled WGS sequence"/>
</dbReference>
<organism evidence="2 3">
    <name type="scientific">Pristionchus entomophagus</name>
    <dbReference type="NCBI Taxonomy" id="358040"/>
    <lineage>
        <taxon>Eukaryota</taxon>
        <taxon>Metazoa</taxon>
        <taxon>Ecdysozoa</taxon>
        <taxon>Nematoda</taxon>
        <taxon>Chromadorea</taxon>
        <taxon>Rhabditida</taxon>
        <taxon>Rhabditina</taxon>
        <taxon>Diplogasteromorpha</taxon>
        <taxon>Diplogasteroidea</taxon>
        <taxon>Neodiplogasteridae</taxon>
        <taxon>Pristionchus</taxon>
    </lineage>
</organism>
<evidence type="ECO:0008006" key="4">
    <source>
        <dbReference type="Google" id="ProtNLM"/>
    </source>
</evidence>
<gene>
    <name evidence="2" type="ORF">PENTCL1PPCAC_2899</name>
</gene>
<accession>A0AAV5SKW5</accession>
<protein>
    <recommendedName>
        <fullName evidence="4">C2H2-type domain-containing protein</fullName>
    </recommendedName>
</protein>
<dbReference type="AlphaFoldDB" id="A0AAV5SKW5"/>
<keyword evidence="3" id="KW-1185">Reference proteome</keyword>
<sequence>RFARHAYSGVKNILDGGRIDNHDKRRLLQSLYTAIRPHLRWNEAVDDLLTYQCLLESHFELTSLVQVIGEVNQTSGKDGEMKKLLNLASAFVTKVERLQEKAIIHYRREVWSAMEEGRMRMKREEEQLPMPIPVRRVPTSSRVPINDSIQTSMREEEGDGPIPLIPLLFEDKIVKEEPLAPPPFSSRMVLRKRKVPSYADDDDEEKPSTSNGSRREHIKREKSEEEYREVKKESSRESPTSFFLKNGTDEGPSEDPSLLGVFSKNQSMELEVPWDGLGQVHEESNIGQPSSKSCPFCPQMLIGRRTAITRHVREAHKDLWPEFAQLTCPALECDYRATSTVTMKAHTTVSHGAEWERWERQRWFDLPRDSYCPYCIEERTLLNNLAEYRQHVEKEHLWDVAMKPRSIGCCDCNLKYKYTNELFIHWSKRGSSCSSGAYLIDTCNESKPTVSPPTVHQRYSCSTLRPPI</sequence>
<comment type="caution">
    <text evidence="2">The sequence shown here is derived from an EMBL/GenBank/DDBJ whole genome shotgun (WGS) entry which is preliminary data.</text>
</comment>
<proteinExistence type="predicted"/>
<evidence type="ECO:0000313" key="2">
    <source>
        <dbReference type="EMBL" id="GMS80724.1"/>
    </source>
</evidence>
<dbReference type="EMBL" id="BTSX01000001">
    <property type="protein sequence ID" value="GMS80724.1"/>
    <property type="molecule type" value="Genomic_DNA"/>
</dbReference>
<feature type="region of interest" description="Disordered" evidence="1">
    <location>
        <begin position="180"/>
        <end position="260"/>
    </location>
</feature>
<name>A0AAV5SKW5_9BILA</name>
<reference evidence="2" key="1">
    <citation type="submission" date="2023-10" db="EMBL/GenBank/DDBJ databases">
        <title>Genome assembly of Pristionchus species.</title>
        <authorList>
            <person name="Yoshida K."/>
            <person name="Sommer R.J."/>
        </authorList>
    </citation>
    <scope>NUCLEOTIDE SEQUENCE</scope>
    <source>
        <strain evidence="2">RS0144</strain>
    </source>
</reference>
<feature type="non-terminal residue" evidence="2">
    <location>
        <position position="1"/>
    </location>
</feature>